<proteinExistence type="predicted"/>
<dbReference type="Proteomes" id="UP000299102">
    <property type="component" value="Unassembled WGS sequence"/>
</dbReference>
<reference evidence="1 2" key="1">
    <citation type="journal article" date="2019" name="Commun. Biol.">
        <title>The bagworm genome reveals a unique fibroin gene that provides high tensile strength.</title>
        <authorList>
            <person name="Kono N."/>
            <person name="Nakamura H."/>
            <person name="Ohtoshi R."/>
            <person name="Tomita M."/>
            <person name="Numata K."/>
            <person name="Arakawa K."/>
        </authorList>
    </citation>
    <scope>NUCLEOTIDE SEQUENCE [LARGE SCALE GENOMIC DNA]</scope>
</reference>
<protein>
    <submittedName>
        <fullName evidence="1">Uncharacterized protein</fullName>
    </submittedName>
</protein>
<evidence type="ECO:0000313" key="2">
    <source>
        <dbReference type="Proteomes" id="UP000299102"/>
    </source>
</evidence>
<keyword evidence="2" id="KW-1185">Reference proteome</keyword>
<evidence type="ECO:0000313" key="1">
    <source>
        <dbReference type="EMBL" id="GBP52790.1"/>
    </source>
</evidence>
<sequence length="210" mass="24383">MIEKLPQSRYTRDNVQVGRDNLETKDGLAPLLSCRRPDLENYPCLPIHITIKVAIKGHPYFYTVDCPCGRYTRPSQKKTTICEAARTFLFLSIRASIDISHQRLHAIYMLRLNRPLVYGDLQRMCETLKTVMKRTKAHPWKLRSTPHSPQRTRHRHFDVETQPPALASVAKRRRGYLYYDPRMPLAMRAALAAGAETIENNRTIKKTLRN</sequence>
<dbReference type="OrthoDB" id="7508911at2759"/>
<name>A0A4C1WPK7_EUMVA</name>
<accession>A0A4C1WPK7</accession>
<dbReference type="EMBL" id="BGZK01000610">
    <property type="protein sequence ID" value="GBP52790.1"/>
    <property type="molecule type" value="Genomic_DNA"/>
</dbReference>
<gene>
    <name evidence="1" type="ORF">EVAR_39328_1</name>
</gene>
<dbReference type="AlphaFoldDB" id="A0A4C1WPK7"/>
<comment type="caution">
    <text evidence="1">The sequence shown here is derived from an EMBL/GenBank/DDBJ whole genome shotgun (WGS) entry which is preliminary data.</text>
</comment>
<organism evidence="1 2">
    <name type="scientific">Eumeta variegata</name>
    <name type="common">Bagworm moth</name>
    <name type="synonym">Eumeta japonica</name>
    <dbReference type="NCBI Taxonomy" id="151549"/>
    <lineage>
        <taxon>Eukaryota</taxon>
        <taxon>Metazoa</taxon>
        <taxon>Ecdysozoa</taxon>
        <taxon>Arthropoda</taxon>
        <taxon>Hexapoda</taxon>
        <taxon>Insecta</taxon>
        <taxon>Pterygota</taxon>
        <taxon>Neoptera</taxon>
        <taxon>Endopterygota</taxon>
        <taxon>Lepidoptera</taxon>
        <taxon>Glossata</taxon>
        <taxon>Ditrysia</taxon>
        <taxon>Tineoidea</taxon>
        <taxon>Psychidae</taxon>
        <taxon>Oiketicinae</taxon>
        <taxon>Eumeta</taxon>
    </lineage>
</organism>